<keyword evidence="5" id="KW-0238">DNA-binding</keyword>
<evidence type="ECO:0000256" key="3">
    <source>
        <dbReference type="ARBA" id="ARBA00022833"/>
    </source>
</evidence>
<comment type="subcellular location">
    <subcellularLocation>
        <location evidence="1">Nucleus</location>
    </subcellularLocation>
</comment>
<keyword evidence="3" id="KW-0862">Zinc</keyword>
<reference evidence="10 11" key="1">
    <citation type="submission" date="2016-08" db="EMBL/GenBank/DDBJ databases">
        <title>Whole genome shotgun sequence of Pichia membranifaciens KS47-1.</title>
        <authorList>
            <person name="Konishi M."/>
            <person name="Ishida M."/>
            <person name="Arakawa T."/>
            <person name="Kato Y."/>
            <person name="Horiuchi J."/>
        </authorList>
    </citation>
    <scope>NUCLEOTIDE SEQUENCE [LARGE SCALE GENOMIC DNA]</scope>
    <source>
        <strain evidence="10 11">KS47-1</strain>
    </source>
</reference>
<dbReference type="InterPro" id="IPR036864">
    <property type="entry name" value="Zn2-C6_fun-type_DNA-bd_sf"/>
</dbReference>
<feature type="compositionally biased region" description="Polar residues" evidence="8">
    <location>
        <begin position="314"/>
        <end position="339"/>
    </location>
</feature>
<sequence length="832" mass="94970">MSDINKGDVQKKRRRPHTRASKACTFCRQQKTRCLRSGSSVACLRCISLNLKCSLTQELDSEIDKQSPTSPFVSPSQKMQSQPVSQLPSQLPSHQQQQQQQQQPLPPPQQVNPPSNLAQSQLKALNSFMPSKSSSPQPQIQSNIPPNSYEFSPQMLPSINSPITNMLYDRFQPSSQQFQQRYISTGGGNNRNNGIGQPHEMIPQLLPHVPMSNSPPRLSQAFIPPSPIPTFNADLETENKIDSIYTNTKQILNVLGTNSRNQDYTSSLTSSVPTEALPIMKEPVNTTNIATQHHLLSPINFMKLITEQEKSDDPIQNSSAQNRSVDMMNPSPSSSLEKQQSTESFLLPLSILQQLYPLHTFRPHYQDVISTNIITTDQAIQLLDIFRDRYGRWLSFPTMTSTKRLLKRFRNRCPLLLTVSCLLSLKYGDPLLKQKIWSKLCSIVRKEVHWLSSSYSGGLEELQCLVILGAYCIGLSDSGFQPNEEGPINTDDEEKNNTKDGEPLLLLDGWHLSGIGLTLFEKLNGYGILDQMYGDEIEILWQNNKRKIEEKLGKQAESPFHDGDTPMDKIHLHENEEDDDDDDDEFNLLTLHRIWNTLVLIHLAYCLLGGRKSWVGIERLKPRQVSNIPSATNFDFRIISEIHMYLIGYRYIMLNERYDETIKDIKLWLDKWSSTFGQPSNQFVEIDYHFVGVLIKIKQLKLDMSSLEFLHPASETGMKDVIDIKMHAHSIINLIDTVSDDSYFAFLSDQIHLTVFYATNILICTLSALEKFNQSTNESEVESSQHSVLDKEMIKKIEKLIFRYRTVAATKNDTFYKYYNILHNMFTTKLKS</sequence>
<evidence type="ECO:0000259" key="9">
    <source>
        <dbReference type="PROSITE" id="PS50048"/>
    </source>
</evidence>
<evidence type="ECO:0000256" key="6">
    <source>
        <dbReference type="ARBA" id="ARBA00023163"/>
    </source>
</evidence>
<feature type="compositionally biased region" description="Basic residues" evidence="8">
    <location>
        <begin position="11"/>
        <end position="20"/>
    </location>
</feature>
<dbReference type="GO" id="GO:0008270">
    <property type="term" value="F:zinc ion binding"/>
    <property type="evidence" value="ECO:0007669"/>
    <property type="project" value="InterPro"/>
</dbReference>
<keyword evidence="6" id="KW-0804">Transcription</keyword>
<feature type="compositionally biased region" description="Low complexity" evidence="8">
    <location>
        <begin position="80"/>
        <end position="103"/>
    </location>
</feature>
<dbReference type="PANTHER" id="PTHR31845">
    <property type="entry name" value="FINGER DOMAIN PROTEIN, PUTATIVE-RELATED"/>
    <property type="match status" value="1"/>
</dbReference>
<dbReference type="SUPFAM" id="SSF57701">
    <property type="entry name" value="Zn2/Cys6 DNA-binding domain"/>
    <property type="match status" value="1"/>
</dbReference>
<gene>
    <name evidence="10" type="ORF">PMKS-000928</name>
</gene>
<feature type="compositionally biased region" description="Polar residues" evidence="8">
    <location>
        <begin position="66"/>
        <end position="79"/>
    </location>
</feature>
<accession>A0A1Q2YD42</accession>
<organism evidence="10 11">
    <name type="scientific">Pichia membranifaciens</name>
    <dbReference type="NCBI Taxonomy" id="4926"/>
    <lineage>
        <taxon>Eukaryota</taxon>
        <taxon>Fungi</taxon>
        <taxon>Dikarya</taxon>
        <taxon>Ascomycota</taxon>
        <taxon>Saccharomycotina</taxon>
        <taxon>Pichiomycetes</taxon>
        <taxon>Pichiales</taxon>
        <taxon>Pichiaceae</taxon>
        <taxon>Pichia</taxon>
    </lineage>
</organism>
<feature type="region of interest" description="Disordered" evidence="8">
    <location>
        <begin position="64"/>
        <end position="156"/>
    </location>
</feature>
<dbReference type="GO" id="GO:0000981">
    <property type="term" value="F:DNA-binding transcription factor activity, RNA polymerase II-specific"/>
    <property type="evidence" value="ECO:0007669"/>
    <property type="project" value="InterPro"/>
</dbReference>
<keyword evidence="2" id="KW-0479">Metal-binding</keyword>
<evidence type="ECO:0000313" key="11">
    <source>
        <dbReference type="Proteomes" id="UP000186136"/>
    </source>
</evidence>
<dbReference type="InterPro" id="IPR001138">
    <property type="entry name" value="Zn2Cys6_DnaBD"/>
</dbReference>
<dbReference type="GO" id="GO:0000976">
    <property type="term" value="F:transcription cis-regulatory region binding"/>
    <property type="evidence" value="ECO:0007669"/>
    <property type="project" value="TreeGrafter"/>
</dbReference>
<evidence type="ECO:0000256" key="4">
    <source>
        <dbReference type="ARBA" id="ARBA00023015"/>
    </source>
</evidence>
<dbReference type="SMART" id="SM00066">
    <property type="entry name" value="GAL4"/>
    <property type="match status" value="1"/>
</dbReference>
<name>A0A1Q2YD42_9ASCO</name>
<evidence type="ECO:0000256" key="2">
    <source>
        <dbReference type="ARBA" id="ARBA00022723"/>
    </source>
</evidence>
<comment type="caution">
    <text evidence="10">The sequence shown here is derived from an EMBL/GenBank/DDBJ whole genome shotgun (WGS) entry which is preliminary data.</text>
</comment>
<feature type="domain" description="Zn(2)-C6 fungal-type" evidence="9">
    <location>
        <begin position="23"/>
        <end position="55"/>
    </location>
</feature>
<dbReference type="PROSITE" id="PS50048">
    <property type="entry name" value="ZN2_CY6_FUNGAL_2"/>
    <property type="match status" value="1"/>
</dbReference>
<evidence type="ECO:0000256" key="5">
    <source>
        <dbReference type="ARBA" id="ARBA00023125"/>
    </source>
</evidence>
<evidence type="ECO:0000256" key="7">
    <source>
        <dbReference type="ARBA" id="ARBA00023242"/>
    </source>
</evidence>
<dbReference type="GO" id="GO:0005634">
    <property type="term" value="C:nucleus"/>
    <property type="evidence" value="ECO:0007669"/>
    <property type="project" value="UniProtKB-SubCell"/>
</dbReference>
<dbReference type="PROSITE" id="PS00463">
    <property type="entry name" value="ZN2_CY6_FUNGAL_1"/>
    <property type="match status" value="1"/>
</dbReference>
<keyword evidence="11" id="KW-1185">Reference proteome</keyword>
<dbReference type="OrthoDB" id="2595934at2759"/>
<feature type="region of interest" description="Disordered" evidence="8">
    <location>
        <begin position="1"/>
        <end position="22"/>
    </location>
</feature>
<dbReference type="PANTHER" id="PTHR31845:SF34">
    <property type="entry name" value="TRANSCRIPTIONAL ACTIVATOR OF PROTEASES PRTT"/>
    <property type="match status" value="1"/>
</dbReference>
<dbReference type="CDD" id="cd00067">
    <property type="entry name" value="GAL4"/>
    <property type="match status" value="1"/>
</dbReference>
<dbReference type="InterPro" id="IPR051089">
    <property type="entry name" value="prtT"/>
</dbReference>
<dbReference type="Proteomes" id="UP000186136">
    <property type="component" value="Unassembled WGS sequence"/>
</dbReference>
<dbReference type="AlphaFoldDB" id="A0A1Q2YD42"/>
<dbReference type="EMBL" id="BDGI01000036">
    <property type="protein sequence ID" value="GAV27460.1"/>
    <property type="molecule type" value="Genomic_DNA"/>
</dbReference>
<evidence type="ECO:0000256" key="1">
    <source>
        <dbReference type="ARBA" id="ARBA00004123"/>
    </source>
</evidence>
<feature type="compositionally biased region" description="Low complexity" evidence="8">
    <location>
        <begin position="130"/>
        <end position="148"/>
    </location>
</feature>
<feature type="compositionally biased region" description="Basic and acidic residues" evidence="8">
    <location>
        <begin position="1"/>
        <end position="10"/>
    </location>
</feature>
<proteinExistence type="predicted"/>
<keyword evidence="4" id="KW-0805">Transcription regulation</keyword>
<feature type="region of interest" description="Disordered" evidence="8">
    <location>
        <begin position="310"/>
        <end position="339"/>
    </location>
</feature>
<evidence type="ECO:0000313" key="10">
    <source>
        <dbReference type="EMBL" id="GAV27460.1"/>
    </source>
</evidence>
<dbReference type="Pfam" id="PF00172">
    <property type="entry name" value="Zn_clus"/>
    <property type="match status" value="1"/>
</dbReference>
<dbReference type="Gene3D" id="4.10.240.10">
    <property type="entry name" value="Zn(2)-C6 fungal-type DNA-binding domain"/>
    <property type="match status" value="1"/>
</dbReference>
<keyword evidence="7" id="KW-0539">Nucleus</keyword>
<evidence type="ECO:0000256" key="8">
    <source>
        <dbReference type="SAM" id="MobiDB-lite"/>
    </source>
</evidence>
<protein>
    <recommendedName>
        <fullName evidence="9">Zn(2)-C6 fungal-type domain-containing protein</fullName>
    </recommendedName>
</protein>